<dbReference type="AlphaFoldDB" id="A0A9W6D1R3"/>
<evidence type="ECO:0008006" key="4">
    <source>
        <dbReference type="Google" id="ProtNLM"/>
    </source>
</evidence>
<dbReference type="Proteomes" id="UP001144396">
    <property type="component" value="Unassembled WGS sequence"/>
</dbReference>
<accession>A0A9W6D1R3</accession>
<sequence>MSDVLISYSVLNELNGSLKQILVELDEASNRSDQLEEAIGTPCGRGELRSRASSFESGWDDRRRYLRDDIAKVQQHVEETGAAWEDWDVEASKSLSVDAGETRDLPRA</sequence>
<name>A0A9W6D1R3_9MICO</name>
<evidence type="ECO:0000256" key="1">
    <source>
        <dbReference type="SAM" id="Coils"/>
    </source>
</evidence>
<organism evidence="2 3">
    <name type="scientific">Agromyces rhizosphaerae</name>
    <dbReference type="NCBI Taxonomy" id="88374"/>
    <lineage>
        <taxon>Bacteria</taxon>
        <taxon>Bacillati</taxon>
        <taxon>Actinomycetota</taxon>
        <taxon>Actinomycetes</taxon>
        <taxon>Micrococcales</taxon>
        <taxon>Microbacteriaceae</taxon>
        <taxon>Agromyces</taxon>
    </lineage>
</organism>
<dbReference type="RefSeq" id="WP_281884871.1">
    <property type="nucleotide sequence ID" value="NZ_BSDP01000001.1"/>
</dbReference>
<evidence type="ECO:0000313" key="2">
    <source>
        <dbReference type="EMBL" id="GLI27938.1"/>
    </source>
</evidence>
<comment type="caution">
    <text evidence="2">The sequence shown here is derived from an EMBL/GenBank/DDBJ whole genome shotgun (WGS) entry which is preliminary data.</text>
</comment>
<protein>
    <recommendedName>
        <fullName evidence="4">Flagellar protein FlgN</fullName>
    </recommendedName>
</protein>
<evidence type="ECO:0000313" key="3">
    <source>
        <dbReference type="Proteomes" id="UP001144396"/>
    </source>
</evidence>
<dbReference type="EMBL" id="BSDP01000001">
    <property type="protein sequence ID" value="GLI27938.1"/>
    <property type="molecule type" value="Genomic_DNA"/>
</dbReference>
<keyword evidence="1" id="KW-0175">Coiled coil</keyword>
<reference evidence="2" key="1">
    <citation type="submission" date="2022-12" db="EMBL/GenBank/DDBJ databases">
        <title>Reference genome sequencing for broad-spectrum identification of bacterial and archaeal isolates by mass spectrometry.</title>
        <authorList>
            <person name="Sekiguchi Y."/>
            <person name="Tourlousse D.M."/>
        </authorList>
    </citation>
    <scope>NUCLEOTIDE SEQUENCE</scope>
    <source>
        <strain evidence="2">14</strain>
    </source>
</reference>
<proteinExistence type="predicted"/>
<keyword evidence="3" id="KW-1185">Reference proteome</keyword>
<feature type="coiled-coil region" evidence="1">
    <location>
        <begin position="11"/>
        <end position="38"/>
    </location>
</feature>
<gene>
    <name evidence="2" type="ORF">ARHIZOSPH14_21800</name>
</gene>